<feature type="region of interest" description="Disordered" evidence="1">
    <location>
        <begin position="35"/>
        <end position="66"/>
    </location>
</feature>
<keyword evidence="3" id="KW-1185">Reference proteome</keyword>
<evidence type="ECO:0000256" key="1">
    <source>
        <dbReference type="SAM" id="MobiDB-lite"/>
    </source>
</evidence>
<comment type="caution">
    <text evidence="2">The sequence shown here is derived from an EMBL/GenBank/DDBJ whole genome shotgun (WGS) entry which is preliminary data.</text>
</comment>
<accession>A0ABS7PZ95</accession>
<dbReference type="EMBL" id="JAINZZ010000001">
    <property type="protein sequence ID" value="MBY8876171.1"/>
    <property type="molecule type" value="Genomic_DNA"/>
</dbReference>
<gene>
    <name evidence="2" type="ORF">K7862_00750</name>
</gene>
<protein>
    <submittedName>
        <fullName evidence="2">Uncharacterized protein</fullName>
    </submittedName>
</protein>
<evidence type="ECO:0000313" key="3">
    <source>
        <dbReference type="Proteomes" id="UP000778578"/>
    </source>
</evidence>
<name>A0ABS7PZ95_9ACTN</name>
<proteinExistence type="predicted"/>
<evidence type="ECO:0000313" key="2">
    <source>
        <dbReference type="EMBL" id="MBY8876171.1"/>
    </source>
</evidence>
<feature type="region of interest" description="Disordered" evidence="1">
    <location>
        <begin position="1"/>
        <end position="22"/>
    </location>
</feature>
<sequence>MTDTPREPGTAWSPLDDNEVEDRAMDEVLASYTEVIEEREETRRDRPADADDDADDVTDGKTDDDG</sequence>
<dbReference type="Proteomes" id="UP000778578">
    <property type="component" value="Unassembled WGS sequence"/>
</dbReference>
<dbReference type="RefSeq" id="WP_222959447.1">
    <property type="nucleotide sequence ID" value="NZ_JAINZZ010000001.1"/>
</dbReference>
<reference evidence="2 3" key="1">
    <citation type="submission" date="2021-08" db="EMBL/GenBank/DDBJ databases">
        <title>WGS of actinomycetes from Thailand.</title>
        <authorList>
            <person name="Thawai C."/>
        </authorList>
    </citation>
    <scope>NUCLEOTIDE SEQUENCE [LARGE SCALE GENOMIC DNA]</scope>
    <source>
        <strain evidence="2 3">PLK6-54</strain>
    </source>
</reference>
<organism evidence="2 3">
    <name type="scientific">Actinacidiphila acidipaludis</name>
    <dbReference type="NCBI Taxonomy" id="2873382"/>
    <lineage>
        <taxon>Bacteria</taxon>
        <taxon>Bacillati</taxon>
        <taxon>Actinomycetota</taxon>
        <taxon>Actinomycetes</taxon>
        <taxon>Kitasatosporales</taxon>
        <taxon>Streptomycetaceae</taxon>
        <taxon>Actinacidiphila</taxon>
    </lineage>
</organism>
<feature type="compositionally biased region" description="Basic and acidic residues" evidence="1">
    <location>
        <begin position="40"/>
        <end position="49"/>
    </location>
</feature>